<evidence type="ECO:0000313" key="9">
    <source>
        <dbReference type="EMBL" id="KAJ1907604.1"/>
    </source>
</evidence>
<feature type="domain" description="J" evidence="7">
    <location>
        <begin position="6"/>
        <end position="79"/>
    </location>
</feature>
<dbReference type="PROSITE" id="PS50076">
    <property type="entry name" value="DNAJ_2"/>
    <property type="match status" value="1"/>
</dbReference>
<dbReference type="PRINTS" id="PR00625">
    <property type="entry name" value="JDOMAIN"/>
</dbReference>
<sequence>MRDPFTHYEYLEVSPGVSADGLKRAYQRRILEVHPDKLQQRQQSSPTSALATTNNFSKVQLAWQVLQDPRKREEYDGYLADLATRSHGIVHEAVTLDEMHFDETEQDYTRACRCGAEFLLQKEDMEIGADVALCTGCSLRIHVLY</sequence>
<dbReference type="InterPro" id="IPR018253">
    <property type="entry name" value="DnaJ_domain_CS"/>
</dbReference>
<evidence type="ECO:0000256" key="6">
    <source>
        <dbReference type="ARBA" id="ARBA00023004"/>
    </source>
</evidence>
<dbReference type="SMART" id="SM00271">
    <property type="entry name" value="DnaJ"/>
    <property type="match status" value="1"/>
</dbReference>
<dbReference type="InterPro" id="IPR036869">
    <property type="entry name" value="J_dom_sf"/>
</dbReference>
<feature type="domain" description="DPH-type MB" evidence="8">
    <location>
        <begin position="90"/>
        <end position="145"/>
    </location>
</feature>
<dbReference type="EMBL" id="JANBPT010001458">
    <property type="protein sequence ID" value="KAJ1907604.1"/>
    <property type="molecule type" value="Genomic_DNA"/>
</dbReference>
<organism evidence="9 10">
    <name type="scientific">Tieghemiomyces parasiticus</name>
    <dbReference type="NCBI Taxonomy" id="78921"/>
    <lineage>
        <taxon>Eukaryota</taxon>
        <taxon>Fungi</taxon>
        <taxon>Fungi incertae sedis</taxon>
        <taxon>Zoopagomycota</taxon>
        <taxon>Kickxellomycotina</taxon>
        <taxon>Dimargaritomycetes</taxon>
        <taxon>Dimargaritales</taxon>
        <taxon>Dimargaritaceae</taxon>
        <taxon>Tieghemiomyces</taxon>
    </lineage>
</organism>
<dbReference type="GO" id="GO:0008198">
    <property type="term" value="F:ferrous iron binding"/>
    <property type="evidence" value="ECO:0007669"/>
    <property type="project" value="TreeGrafter"/>
</dbReference>
<comment type="caution">
    <text evidence="9">The sequence shown here is derived from an EMBL/GenBank/DDBJ whole genome shotgun (WGS) entry which is preliminary data.</text>
</comment>
<dbReference type="InterPro" id="IPR007872">
    <property type="entry name" value="DPH_MB_dom"/>
</dbReference>
<evidence type="ECO:0000259" key="8">
    <source>
        <dbReference type="PROSITE" id="PS51074"/>
    </source>
</evidence>
<evidence type="ECO:0000256" key="5">
    <source>
        <dbReference type="ARBA" id="ARBA00022833"/>
    </source>
</evidence>
<evidence type="ECO:0000256" key="4">
    <source>
        <dbReference type="ARBA" id="ARBA00022723"/>
    </source>
</evidence>
<dbReference type="Gene3D" id="1.10.287.110">
    <property type="entry name" value="DnaJ domain"/>
    <property type="match status" value="1"/>
</dbReference>
<dbReference type="InterPro" id="IPR001623">
    <property type="entry name" value="DnaJ_domain"/>
</dbReference>
<dbReference type="Pfam" id="PF00226">
    <property type="entry name" value="DnaJ"/>
    <property type="match status" value="1"/>
</dbReference>
<dbReference type="GO" id="GO:0001671">
    <property type="term" value="F:ATPase activator activity"/>
    <property type="evidence" value="ECO:0007669"/>
    <property type="project" value="TreeGrafter"/>
</dbReference>
<protein>
    <recommendedName>
        <fullName evidence="3">Diphthamide biosynthesis protein 4</fullName>
    </recommendedName>
</protein>
<dbReference type="Proteomes" id="UP001150569">
    <property type="component" value="Unassembled WGS sequence"/>
</dbReference>
<comment type="similarity">
    <text evidence="2">Belongs to the DPH4 family.</text>
</comment>
<evidence type="ECO:0000256" key="2">
    <source>
        <dbReference type="ARBA" id="ARBA00006169"/>
    </source>
</evidence>
<evidence type="ECO:0000259" key="7">
    <source>
        <dbReference type="PROSITE" id="PS50076"/>
    </source>
</evidence>
<dbReference type="SUPFAM" id="SSF144217">
    <property type="entry name" value="CSL zinc finger"/>
    <property type="match status" value="1"/>
</dbReference>
<dbReference type="Gene3D" id="3.10.660.10">
    <property type="entry name" value="DPH Zinc finger"/>
    <property type="match status" value="1"/>
</dbReference>
<dbReference type="SUPFAM" id="SSF46565">
    <property type="entry name" value="Chaperone J-domain"/>
    <property type="match status" value="1"/>
</dbReference>
<gene>
    <name evidence="9" type="primary">DNAJC24_2</name>
    <name evidence="9" type="ORF">IWQ60_011829</name>
</gene>
<evidence type="ECO:0000256" key="3">
    <source>
        <dbReference type="ARBA" id="ARBA00021797"/>
    </source>
</evidence>
<dbReference type="PROSITE" id="PS51074">
    <property type="entry name" value="DPH_MB"/>
    <property type="match status" value="1"/>
</dbReference>
<dbReference type="Pfam" id="PF05207">
    <property type="entry name" value="Zn_ribbon_CSL"/>
    <property type="match status" value="1"/>
</dbReference>
<reference evidence="9" key="1">
    <citation type="submission" date="2022-07" db="EMBL/GenBank/DDBJ databases">
        <title>Phylogenomic reconstructions and comparative analyses of Kickxellomycotina fungi.</title>
        <authorList>
            <person name="Reynolds N.K."/>
            <person name="Stajich J.E."/>
            <person name="Barry K."/>
            <person name="Grigoriev I.V."/>
            <person name="Crous P."/>
            <person name="Smith M.E."/>
        </authorList>
    </citation>
    <scope>NUCLEOTIDE SEQUENCE</scope>
    <source>
        <strain evidence="9">RSA 861</strain>
    </source>
</reference>
<dbReference type="InterPro" id="IPR036671">
    <property type="entry name" value="DPH_MB_sf"/>
</dbReference>
<proteinExistence type="inferred from homology"/>
<evidence type="ECO:0000313" key="10">
    <source>
        <dbReference type="Proteomes" id="UP001150569"/>
    </source>
</evidence>
<keyword evidence="6" id="KW-0408">Iron</keyword>
<dbReference type="PANTHER" id="PTHR45255:SF1">
    <property type="entry name" value="DNAJ HOMOLOG SUBFAMILY C MEMBER 24"/>
    <property type="match status" value="1"/>
</dbReference>
<keyword evidence="4" id="KW-0479">Metal-binding</keyword>
<dbReference type="OrthoDB" id="445556at2759"/>
<dbReference type="CDD" id="cd06257">
    <property type="entry name" value="DnaJ"/>
    <property type="match status" value="1"/>
</dbReference>
<dbReference type="PANTHER" id="PTHR45255">
    <property type="entry name" value="DNAJ HOMOLOG SUBFAMILY C MEMBER 24"/>
    <property type="match status" value="1"/>
</dbReference>
<accession>A0A9W8DL61</accession>
<evidence type="ECO:0000256" key="1">
    <source>
        <dbReference type="ARBA" id="ARBA00003474"/>
    </source>
</evidence>
<dbReference type="AlphaFoldDB" id="A0A9W8DL61"/>
<name>A0A9W8DL61_9FUNG</name>
<keyword evidence="10" id="KW-1185">Reference proteome</keyword>
<comment type="function">
    <text evidence="1">Required for the first step of diphthamide biosynthesis, the transfer of 3-amino-3-carboxypropyl from S-adenosyl-L-methionine to a histidine residue. Diphthamide is a post-translational modification of histidine which occurs in elongation factor 2.</text>
</comment>
<dbReference type="PROSITE" id="PS00636">
    <property type="entry name" value="DNAJ_1"/>
    <property type="match status" value="1"/>
</dbReference>
<keyword evidence="5" id="KW-0862">Zinc</keyword>